<evidence type="ECO:0000256" key="1">
    <source>
        <dbReference type="ARBA" id="ARBA00004196"/>
    </source>
</evidence>
<dbReference type="PIRSF" id="PIRSF002741">
    <property type="entry name" value="MppA"/>
    <property type="match status" value="1"/>
</dbReference>
<dbReference type="SUPFAM" id="SSF53850">
    <property type="entry name" value="Periplasmic binding protein-like II"/>
    <property type="match status" value="1"/>
</dbReference>
<dbReference type="PROSITE" id="PS51257">
    <property type="entry name" value="PROKAR_LIPOPROTEIN"/>
    <property type="match status" value="1"/>
</dbReference>
<dbReference type="InterPro" id="IPR030678">
    <property type="entry name" value="Peptide/Ni-bd"/>
</dbReference>
<dbReference type="Pfam" id="PF00496">
    <property type="entry name" value="SBP_bac_5"/>
    <property type="match status" value="1"/>
</dbReference>
<dbReference type="Proteomes" id="UP001550628">
    <property type="component" value="Unassembled WGS sequence"/>
</dbReference>
<dbReference type="PANTHER" id="PTHR30290">
    <property type="entry name" value="PERIPLASMIC BINDING COMPONENT OF ABC TRANSPORTER"/>
    <property type="match status" value="1"/>
</dbReference>
<comment type="caution">
    <text evidence="7">The sequence shown here is derived from an EMBL/GenBank/DDBJ whole genome shotgun (WGS) entry which is preliminary data.</text>
</comment>
<keyword evidence="3" id="KW-0813">Transport</keyword>
<keyword evidence="8" id="KW-1185">Reference proteome</keyword>
<evidence type="ECO:0000259" key="6">
    <source>
        <dbReference type="Pfam" id="PF00496"/>
    </source>
</evidence>
<feature type="chain" id="PRO_5045611230" evidence="5">
    <location>
        <begin position="23"/>
        <end position="511"/>
    </location>
</feature>
<comment type="subcellular location">
    <subcellularLocation>
        <location evidence="1">Cell envelope</location>
    </subcellularLocation>
</comment>
<keyword evidence="4 5" id="KW-0732">Signal</keyword>
<evidence type="ECO:0000256" key="3">
    <source>
        <dbReference type="ARBA" id="ARBA00022448"/>
    </source>
</evidence>
<evidence type="ECO:0000256" key="2">
    <source>
        <dbReference type="ARBA" id="ARBA00005695"/>
    </source>
</evidence>
<name>A0ABV2WMC2_9NOCA</name>
<feature type="signal peptide" evidence="5">
    <location>
        <begin position="1"/>
        <end position="22"/>
    </location>
</feature>
<feature type="domain" description="Solute-binding protein family 5" evidence="6">
    <location>
        <begin position="89"/>
        <end position="423"/>
    </location>
</feature>
<dbReference type="PANTHER" id="PTHR30290:SF10">
    <property type="entry name" value="PERIPLASMIC OLIGOPEPTIDE-BINDING PROTEIN-RELATED"/>
    <property type="match status" value="1"/>
</dbReference>
<evidence type="ECO:0000313" key="8">
    <source>
        <dbReference type="Proteomes" id="UP001550628"/>
    </source>
</evidence>
<dbReference type="Gene3D" id="3.40.190.10">
    <property type="entry name" value="Periplasmic binding protein-like II"/>
    <property type="match status" value="1"/>
</dbReference>
<proteinExistence type="inferred from homology"/>
<dbReference type="RefSeq" id="WP_356953871.1">
    <property type="nucleotide sequence ID" value="NZ_JBEYBD010000001.1"/>
</dbReference>
<dbReference type="PROSITE" id="PS51318">
    <property type="entry name" value="TAT"/>
    <property type="match status" value="1"/>
</dbReference>
<dbReference type="InterPro" id="IPR039424">
    <property type="entry name" value="SBP_5"/>
</dbReference>
<reference evidence="7 8" key="1">
    <citation type="submission" date="2024-06" db="EMBL/GenBank/DDBJ databases">
        <title>The Natural Products Discovery Center: Release of the First 8490 Sequenced Strains for Exploring Actinobacteria Biosynthetic Diversity.</title>
        <authorList>
            <person name="Kalkreuter E."/>
            <person name="Kautsar S.A."/>
            <person name="Yang D."/>
            <person name="Bader C.D."/>
            <person name="Teijaro C.N."/>
            <person name="Fluegel L."/>
            <person name="Davis C.M."/>
            <person name="Simpson J.R."/>
            <person name="Lauterbach L."/>
            <person name="Steele A.D."/>
            <person name="Gui C."/>
            <person name="Meng S."/>
            <person name="Li G."/>
            <person name="Viehrig K."/>
            <person name="Ye F."/>
            <person name="Su P."/>
            <person name="Kiefer A.F."/>
            <person name="Nichols A."/>
            <person name="Cepeda A.J."/>
            <person name="Yan W."/>
            <person name="Fan B."/>
            <person name="Jiang Y."/>
            <person name="Adhikari A."/>
            <person name="Zheng C.-J."/>
            <person name="Schuster L."/>
            <person name="Cowan T.M."/>
            <person name="Smanski M.J."/>
            <person name="Chevrette M.G."/>
            <person name="De Carvalho L.P.S."/>
            <person name="Shen B."/>
        </authorList>
    </citation>
    <scope>NUCLEOTIDE SEQUENCE [LARGE SCALE GENOMIC DNA]</scope>
    <source>
        <strain evidence="7 8">NPDC019708</strain>
    </source>
</reference>
<evidence type="ECO:0000256" key="4">
    <source>
        <dbReference type="ARBA" id="ARBA00022729"/>
    </source>
</evidence>
<dbReference type="Gene3D" id="3.10.105.10">
    <property type="entry name" value="Dipeptide-binding Protein, Domain 3"/>
    <property type="match status" value="1"/>
</dbReference>
<evidence type="ECO:0000313" key="7">
    <source>
        <dbReference type="EMBL" id="MEU1952024.1"/>
    </source>
</evidence>
<protein>
    <submittedName>
        <fullName evidence="7">ABC transporter substrate-binding protein</fullName>
    </submittedName>
</protein>
<accession>A0ABV2WMC2</accession>
<evidence type="ECO:0000256" key="5">
    <source>
        <dbReference type="SAM" id="SignalP"/>
    </source>
</evidence>
<dbReference type="EMBL" id="JBEYBF010000004">
    <property type="protein sequence ID" value="MEU1952024.1"/>
    <property type="molecule type" value="Genomic_DNA"/>
</dbReference>
<dbReference type="InterPro" id="IPR006311">
    <property type="entry name" value="TAT_signal"/>
</dbReference>
<dbReference type="CDD" id="cd08503">
    <property type="entry name" value="PBP2_NikA_DppA_OppA_like_17"/>
    <property type="match status" value="1"/>
</dbReference>
<organism evidence="7 8">
    <name type="scientific">Nocardia rhamnosiphila</name>
    <dbReference type="NCBI Taxonomy" id="426716"/>
    <lineage>
        <taxon>Bacteria</taxon>
        <taxon>Bacillati</taxon>
        <taxon>Actinomycetota</taxon>
        <taxon>Actinomycetes</taxon>
        <taxon>Mycobacteriales</taxon>
        <taxon>Nocardiaceae</taxon>
        <taxon>Nocardia</taxon>
    </lineage>
</organism>
<comment type="similarity">
    <text evidence="2">Belongs to the bacterial solute-binding protein 5 family.</text>
</comment>
<gene>
    <name evidence="7" type="ORF">ABZ510_09190</name>
</gene>
<dbReference type="InterPro" id="IPR000914">
    <property type="entry name" value="SBP_5_dom"/>
</dbReference>
<sequence length="511" mass="54769">MDINRRRLLRAGLGVSAILAVAACGNGSPGSSDGASGPPRPGGTLRVGALGKSSKIERDPHATLSNDSDFLIMSLLYDPLTVPGADPNVAPRLAARWEADKDQRHWTFTLAEGASFHDGRPVTSADVVWSLRRLREMAGETKVPVSSAADIRPAGPHAVVLTCAAPNSQLPLLLRMMTFVVPEGTTDFTRGVGSGPFRLESFDRGNARLVRNESWHGGPPLLDAIEVTLFESPESMSNAIMAGQIDLASSVGAVAGRTAERRGDLKVVRRPDDVAVAIAMRTSDGPFADPRVREALRLIVDRDAMVAQVLSGYGTVANDVLGTADPSFDRSLPQRTRDIDRAKALLAESGFDTSKTYQLVTKQEAAGEVESARVFAAQAGDAGLTIEVVVQEANDFYDRTWLQAPFYTVNWGTNDSVVFFASKVMTSQTAWNETGFADPAFDKAYARALAAPAGTEFVEASREIQRIQYDRGGYLVWGMADGIDIATASVQGLPDLGGYGRVQLERAWLSS</sequence>